<gene>
    <name evidence="4" type="ORF">NBRC116598_19930</name>
</gene>
<sequence>MTEKVKENQRQRAPSKRSLATRERIFDAAEQLFSERGFEGASIRDIARAADVQGALVNHHGGSKEALFATVVTRRAQELARLRQDALALAKTEGPLTLRRILTCFIAPFIDKTLNGGAAWSAYGRLIAHVSSDVRWQHIAQSCFDPTVRVFLAEIAAILPESSQQKISTHFVFMVSAMLSLCTSRWRIAGLADSAPPQDAARDLATDLTEHLLAFCEAGFRS</sequence>
<dbReference type="InterPro" id="IPR001647">
    <property type="entry name" value="HTH_TetR"/>
</dbReference>
<dbReference type="InterPro" id="IPR041586">
    <property type="entry name" value="PsrA_TetR_C"/>
</dbReference>
<evidence type="ECO:0000313" key="5">
    <source>
        <dbReference type="Proteomes" id="UP001441944"/>
    </source>
</evidence>
<dbReference type="InterPro" id="IPR009057">
    <property type="entry name" value="Homeodomain-like_sf"/>
</dbReference>
<reference evidence="4 5" key="1">
    <citation type="submission" date="2024-04" db="EMBL/GenBank/DDBJ databases">
        <title>Draft genome sequence of Pseudophaeobacter arcticus NBRC 116598.</title>
        <authorList>
            <person name="Miyakawa T."/>
            <person name="Kusuya Y."/>
            <person name="Miura T."/>
        </authorList>
    </citation>
    <scope>NUCLEOTIDE SEQUENCE [LARGE SCALE GENOMIC DNA]</scope>
    <source>
        <strain evidence="4 5">SU-CL00105</strain>
    </source>
</reference>
<dbReference type="InterPro" id="IPR036271">
    <property type="entry name" value="Tet_transcr_reg_TetR-rel_C_sf"/>
</dbReference>
<dbReference type="SUPFAM" id="SSF48498">
    <property type="entry name" value="Tetracyclin repressor-like, C-terminal domain"/>
    <property type="match status" value="1"/>
</dbReference>
<proteinExistence type="predicted"/>
<protein>
    <recommendedName>
        <fullName evidence="3">HTH tetR-type domain-containing protein</fullName>
    </recommendedName>
</protein>
<dbReference type="RefSeq" id="WP_353399497.1">
    <property type="nucleotide sequence ID" value="NZ_BAABWU010000006.1"/>
</dbReference>
<dbReference type="EMBL" id="BAABWU010000006">
    <property type="protein sequence ID" value="GAA6196549.1"/>
    <property type="molecule type" value="Genomic_DNA"/>
</dbReference>
<evidence type="ECO:0000256" key="2">
    <source>
        <dbReference type="PROSITE-ProRule" id="PRU00335"/>
    </source>
</evidence>
<dbReference type="Proteomes" id="UP001441944">
    <property type="component" value="Unassembled WGS sequence"/>
</dbReference>
<dbReference type="PANTHER" id="PTHR30055">
    <property type="entry name" value="HTH-TYPE TRANSCRIPTIONAL REGULATOR RUTR"/>
    <property type="match status" value="1"/>
</dbReference>
<keyword evidence="1 2" id="KW-0238">DNA-binding</keyword>
<evidence type="ECO:0000259" key="3">
    <source>
        <dbReference type="PROSITE" id="PS50977"/>
    </source>
</evidence>
<accession>A0ABQ0AL17</accession>
<dbReference type="Pfam" id="PF17939">
    <property type="entry name" value="TetR_C_30"/>
    <property type="match status" value="1"/>
</dbReference>
<feature type="DNA-binding region" description="H-T-H motif" evidence="2">
    <location>
        <begin position="42"/>
        <end position="61"/>
    </location>
</feature>
<dbReference type="Gene3D" id="1.10.357.10">
    <property type="entry name" value="Tetracycline Repressor, domain 2"/>
    <property type="match status" value="1"/>
</dbReference>
<name>A0ABQ0AL17_9RHOB</name>
<dbReference type="PROSITE" id="PS50977">
    <property type="entry name" value="HTH_TETR_2"/>
    <property type="match status" value="1"/>
</dbReference>
<evidence type="ECO:0000313" key="4">
    <source>
        <dbReference type="EMBL" id="GAA6196549.1"/>
    </source>
</evidence>
<dbReference type="PRINTS" id="PR00455">
    <property type="entry name" value="HTHTETR"/>
</dbReference>
<dbReference type="PANTHER" id="PTHR30055:SF235">
    <property type="entry name" value="TRANSCRIPTIONAL REGULATORY PROTEIN"/>
    <property type="match status" value="1"/>
</dbReference>
<organism evidence="4 5">
    <name type="scientific">Pseudophaeobacter arcticus</name>
    <dbReference type="NCBI Taxonomy" id="385492"/>
    <lineage>
        <taxon>Bacteria</taxon>
        <taxon>Pseudomonadati</taxon>
        <taxon>Pseudomonadota</taxon>
        <taxon>Alphaproteobacteria</taxon>
        <taxon>Rhodobacterales</taxon>
        <taxon>Paracoccaceae</taxon>
        <taxon>Pseudophaeobacter</taxon>
    </lineage>
</organism>
<keyword evidence="5" id="KW-1185">Reference proteome</keyword>
<evidence type="ECO:0000256" key="1">
    <source>
        <dbReference type="ARBA" id="ARBA00023125"/>
    </source>
</evidence>
<feature type="domain" description="HTH tetR-type" evidence="3">
    <location>
        <begin position="19"/>
        <end position="79"/>
    </location>
</feature>
<dbReference type="InterPro" id="IPR050109">
    <property type="entry name" value="HTH-type_TetR-like_transc_reg"/>
</dbReference>
<comment type="caution">
    <text evidence="4">The sequence shown here is derived from an EMBL/GenBank/DDBJ whole genome shotgun (WGS) entry which is preliminary data.</text>
</comment>
<dbReference type="Pfam" id="PF00440">
    <property type="entry name" value="TetR_N"/>
    <property type="match status" value="1"/>
</dbReference>
<dbReference type="SUPFAM" id="SSF46689">
    <property type="entry name" value="Homeodomain-like"/>
    <property type="match status" value="1"/>
</dbReference>